<reference evidence="8" key="1">
    <citation type="submission" date="2016-10" db="EMBL/GenBank/DDBJ databases">
        <authorList>
            <person name="Varghese N."/>
            <person name="Submissions S."/>
        </authorList>
    </citation>
    <scope>NUCLEOTIDE SEQUENCE [LARGE SCALE GENOMIC DNA]</scope>
    <source>
        <strain evidence="8">DSM 23317</strain>
    </source>
</reference>
<evidence type="ECO:0000256" key="5">
    <source>
        <dbReference type="ARBA" id="ARBA00023136"/>
    </source>
</evidence>
<keyword evidence="8" id="KW-1185">Reference proteome</keyword>
<dbReference type="GO" id="GO:0005886">
    <property type="term" value="C:plasma membrane"/>
    <property type="evidence" value="ECO:0007669"/>
    <property type="project" value="UniProtKB-SubCell"/>
</dbReference>
<keyword evidence="3 6" id="KW-0812">Transmembrane</keyword>
<comment type="subcellular location">
    <subcellularLocation>
        <location evidence="1">Cell membrane</location>
        <topology evidence="1">Multi-pass membrane protein</topology>
    </subcellularLocation>
</comment>
<organism evidence="7 8">
    <name type="scientific">Ferrimonas sediminum</name>
    <dbReference type="NCBI Taxonomy" id="718193"/>
    <lineage>
        <taxon>Bacteria</taxon>
        <taxon>Pseudomonadati</taxon>
        <taxon>Pseudomonadota</taxon>
        <taxon>Gammaproteobacteria</taxon>
        <taxon>Alteromonadales</taxon>
        <taxon>Ferrimonadaceae</taxon>
        <taxon>Ferrimonas</taxon>
    </lineage>
</organism>
<feature type="transmembrane region" description="Helical" evidence="6">
    <location>
        <begin position="90"/>
        <end position="110"/>
    </location>
</feature>
<dbReference type="Proteomes" id="UP000199527">
    <property type="component" value="Unassembled WGS sequence"/>
</dbReference>
<proteinExistence type="predicted"/>
<feature type="transmembrane region" description="Helical" evidence="6">
    <location>
        <begin position="333"/>
        <end position="354"/>
    </location>
</feature>
<evidence type="ECO:0000256" key="1">
    <source>
        <dbReference type="ARBA" id="ARBA00004651"/>
    </source>
</evidence>
<accession>A0A1G8NKG3</accession>
<feature type="transmembrane region" description="Helical" evidence="6">
    <location>
        <begin position="52"/>
        <end position="70"/>
    </location>
</feature>
<evidence type="ECO:0000256" key="2">
    <source>
        <dbReference type="ARBA" id="ARBA00022475"/>
    </source>
</evidence>
<feature type="transmembrane region" description="Helical" evidence="6">
    <location>
        <begin position="148"/>
        <end position="169"/>
    </location>
</feature>
<feature type="transmembrane region" description="Helical" evidence="6">
    <location>
        <begin position="301"/>
        <end position="321"/>
    </location>
</feature>
<evidence type="ECO:0000256" key="4">
    <source>
        <dbReference type="ARBA" id="ARBA00022989"/>
    </source>
</evidence>
<dbReference type="PANTHER" id="PTHR30250:SF11">
    <property type="entry name" value="O-ANTIGEN TRANSPORTER-RELATED"/>
    <property type="match status" value="1"/>
</dbReference>
<evidence type="ECO:0000256" key="3">
    <source>
        <dbReference type="ARBA" id="ARBA00022692"/>
    </source>
</evidence>
<evidence type="ECO:0000256" key="6">
    <source>
        <dbReference type="SAM" id="Phobius"/>
    </source>
</evidence>
<keyword evidence="2" id="KW-1003">Cell membrane</keyword>
<dbReference type="RefSeq" id="WP_090363032.1">
    <property type="nucleotide sequence ID" value="NZ_FNEM01000003.1"/>
</dbReference>
<dbReference type="AlphaFoldDB" id="A0A1G8NKG3"/>
<dbReference type="InterPro" id="IPR050833">
    <property type="entry name" value="Poly_Biosynth_Transport"/>
</dbReference>
<feature type="transmembrane region" description="Helical" evidence="6">
    <location>
        <begin position="175"/>
        <end position="195"/>
    </location>
</feature>
<keyword evidence="4 6" id="KW-1133">Transmembrane helix</keyword>
<feature type="transmembrane region" description="Helical" evidence="6">
    <location>
        <begin position="224"/>
        <end position="243"/>
    </location>
</feature>
<name>A0A1G8NKG3_9GAMM</name>
<feature type="transmembrane region" description="Helical" evidence="6">
    <location>
        <begin position="263"/>
        <end position="280"/>
    </location>
</feature>
<dbReference type="OrthoDB" id="5823286at2"/>
<dbReference type="EMBL" id="FNEM01000003">
    <property type="protein sequence ID" value="SDI80607.1"/>
    <property type="molecule type" value="Genomic_DNA"/>
</dbReference>
<feature type="transmembrane region" description="Helical" evidence="6">
    <location>
        <begin position="393"/>
        <end position="414"/>
    </location>
</feature>
<evidence type="ECO:0000313" key="7">
    <source>
        <dbReference type="EMBL" id="SDI80607.1"/>
    </source>
</evidence>
<keyword evidence="5 6" id="KW-0472">Membrane</keyword>
<feature type="transmembrane region" description="Helical" evidence="6">
    <location>
        <begin position="366"/>
        <end position="387"/>
    </location>
</feature>
<sequence>MPHVATQVSSERLLNLKQAFFNGILATLASIGLGFGFKLWLAQWVAKSDLALYNTVIDVISLSLILLTGFRSSMMVSYSQTRKDRDIINIFRISLILMVLLTWGMVIPYIKHQLNIDVGYVELMGVIMAMGLKVYANNLLGMYRLYTLTNRFTWIEPLANIGFFLVLWFGLQLSALQALFYSMILSSGSAAIYMLRQRRKVVATQPLSKVQMEPAMVAYVKKSFTAALEAGASILMVYITVLLTIRDFSINELGDFQVVVRPILTYMTLLFVFPIYRFVLPELAQCLRDDAHHQVEEIKRWIFRLAGTVGVTFFAITALFGDPLIRWLFPEEYAQAAPVLTHVALFFVFMMLNAYQLAYIKANGSFTLSLGIRVTGILTLLISYNVLELLTDNVVAVVIAQGCGYAMMFILSMFAEHQLQRRHHGSELQTA</sequence>
<evidence type="ECO:0000313" key="8">
    <source>
        <dbReference type="Proteomes" id="UP000199527"/>
    </source>
</evidence>
<feature type="transmembrane region" description="Helical" evidence="6">
    <location>
        <begin position="116"/>
        <end position="136"/>
    </location>
</feature>
<dbReference type="PANTHER" id="PTHR30250">
    <property type="entry name" value="PST FAMILY PREDICTED COLANIC ACID TRANSPORTER"/>
    <property type="match status" value="1"/>
</dbReference>
<feature type="transmembrane region" description="Helical" evidence="6">
    <location>
        <begin position="20"/>
        <end position="40"/>
    </location>
</feature>
<protein>
    <submittedName>
        <fullName evidence="7">Membrane protein involved in the export of O-antigen and teichoic acid</fullName>
    </submittedName>
</protein>
<gene>
    <name evidence="7" type="ORF">SAMN04488540_103152</name>
</gene>